<keyword evidence="3" id="KW-0813">Transport</keyword>
<protein>
    <submittedName>
        <fullName evidence="10">EscV/YscV/HrcV family type III secretion system export apparatus protein</fullName>
    </submittedName>
</protein>
<evidence type="ECO:0000256" key="9">
    <source>
        <dbReference type="SAM" id="Phobius"/>
    </source>
</evidence>
<sequence>MSLTARLNGLARLAAQRTDVVIAAFMLMAVTMMIIPLPTALVDLLIGVNIALSILILIVAFYIGRAVELSALPPLILLSTLFRLSLSITTTRLILLNGDAGHIVKAFGNFVIAGEVVVGLVIFLIITVAQFVVITKGAERVAEVAARFTLDAMPGKQMSIDNDLRNGDIDQAQARLRRADLERESQLFGAMDGAMKFVKGDAIAGLVILAVNLIGGLLIGMLDRGMAFSEAVHTYSLLTVGDGLIAQIPALLIAVAAGTVVTRVKNEGSEQDLGSEIFQQLGSSARAMGLTAAILAGVSLLPGFPAVVFLSLALILGVAAFRLSRKSRPAPQEEPQETALVPMAAEAAADAPAPVPTVAPDSRVLLTLGTGLAAAVPPQPMQQRIEGLCHSLHAELGIAFPVPGMHVELAGAQDRFAIALEGVPVAEGEVPGGHLLLQDDPLHLELMSLPSLEATSPLTRRPARWVAVEHEAQLQQAGIGYLRPDELLRDVLDRTLRRYAGDFLGIQETRQMLERIEPEYGELIKEALRLVSLQRMAEALRALVEEGVSIRNQRALLEAMVEWGGRDADVVRLVEHLRAALARQISHQHADRNRVIAAWVLQPEAEERLRSSLRRLDSSREMLPEELVRPLANGLRQACDGLPAGQRGVLVVRPELRRCIRRLALREELDLSVLSYRELAPEYSLHALSSLELPQAPRPDIPSRSTTSLASAS</sequence>
<evidence type="ECO:0000313" key="10">
    <source>
        <dbReference type="EMBL" id="TLX63670.1"/>
    </source>
</evidence>
<evidence type="ECO:0000256" key="2">
    <source>
        <dbReference type="ARBA" id="ARBA00008835"/>
    </source>
</evidence>
<dbReference type="GO" id="GO:0005886">
    <property type="term" value="C:plasma membrane"/>
    <property type="evidence" value="ECO:0007669"/>
    <property type="project" value="UniProtKB-SubCell"/>
</dbReference>
<evidence type="ECO:0000256" key="5">
    <source>
        <dbReference type="ARBA" id="ARBA00022519"/>
    </source>
</evidence>
<keyword evidence="7 9" id="KW-1133">Transmembrane helix</keyword>
<proteinExistence type="inferred from homology"/>
<comment type="similarity">
    <text evidence="2">Belongs to the FHIPEP (flagella/HR/invasion proteins export pore) family.</text>
</comment>
<feature type="transmembrane region" description="Helical" evidence="9">
    <location>
        <begin position="20"/>
        <end position="38"/>
    </location>
</feature>
<reference evidence="10 11" key="1">
    <citation type="journal article" date="2017" name="Eur. J. Clin. Microbiol. Infect. Dis.">
        <title>Uncommonly isolated clinical Pseudomonas: identification and phylogenetic assignation.</title>
        <authorList>
            <person name="Mulet M."/>
            <person name="Gomila M."/>
            <person name="Ramirez A."/>
            <person name="Cardew S."/>
            <person name="Moore E.R."/>
            <person name="Lalucat J."/>
            <person name="Garcia-Valdes E."/>
        </authorList>
    </citation>
    <scope>NUCLEOTIDE SEQUENCE [LARGE SCALE GENOMIC DNA]</scope>
    <source>
        <strain evidence="10 11">SD129</strain>
    </source>
</reference>
<dbReference type="GO" id="GO:0009306">
    <property type="term" value="P:protein secretion"/>
    <property type="evidence" value="ECO:0007669"/>
    <property type="project" value="InterPro"/>
</dbReference>
<dbReference type="Gene3D" id="3.40.30.60">
    <property type="entry name" value="FHIPEP family, domain 1"/>
    <property type="match status" value="1"/>
</dbReference>
<comment type="caution">
    <text evidence="10">The sequence shown here is derived from an EMBL/GenBank/DDBJ whole genome shotgun (WGS) entry which is preliminary data.</text>
</comment>
<organism evidence="10 11">
    <name type="scientific">Stutzerimonas nosocomialis</name>
    <dbReference type="NCBI Taxonomy" id="1056496"/>
    <lineage>
        <taxon>Bacteria</taxon>
        <taxon>Pseudomonadati</taxon>
        <taxon>Pseudomonadota</taxon>
        <taxon>Gammaproteobacteria</taxon>
        <taxon>Pseudomonadales</taxon>
        <taxon>Pseudomonadaceae</taxon>
        <taxon>Stutzerimonas</taxon>
    </lineage>
</organism>
<evidence type="ECO:0000313" key="11">
    <source>
        <dbReference type="Proteomes" id="UP000306753"/>
    </source>
</evidence>
<dbReference type="Gene3D" id="1.10.8.540">
    <property type="entry name" value="FHIPEP family, domain 3"/>
    <property type="match status" value="1"/>
</dbReference>
<dbReference type="InterPro" id="IPR006302">
    <property type="entry name" value="T3SS_HrcV"/>
</dbReference>
<evidence type="ECO:0000256" key="7">
    <source>
        <dbReference type="ARBA" id="ARBA00022989"/>
    </source>
</evidence>
<accession>A0A5R9QF95</accession>
<dbReference type="Gene3D" id="3.40.50.12790">
    <property type="entry name" value="FHIPEP family, domain 4"/>
    <property type="match status" value="1"/>
</dbReference>
<dbReference type="RefSeq" id="WP_138411597.1">
    <property type="nucleotide sequence ID" value="NZ_QLAG01000010.1"/>
</dbReference>
<dbReference type="InterPro" id="IPR001712">
    <property type="entry name" value="T3SS_FHIPEP"/>
</dbReference>
<evidence type="ECO:0000256" key="3">
    <source>
        <dbReference type="ARBA" id="ARBA00022448"/>
    </source>
</evidence>
<feature type="transmembrane region" description="Helical" evidence="9">
    <location>
        <begin position="202"/>
        <end position="222"/>
    </location>
</feature>
<keyword evidence="8 9" id="KW-0472">Membrane</keyword>
<dbReference type="Pfam" id="PF00771">
    <property type="entry name" value="FHIPEP"/>
    <property type="match status" value="1"/>
</dbReference>
<dbReference type="PRINTS" id="PR00949">
    <property type="entry name" value="TYPE3IMAPROT"/>
</dbReference>
<feature type="transmembrane region" description="Helical" evidence="9">
    <location>
        <begin position="244"/>
        <end position="262"/>
    </location>
</feature>
<dbReference type="PANTHER" id="PTHR30161:SF2">
    <property type="entry name" value="INVASION PROTEIN INVA"/>
    <property type="match status" value="1"/>
</dbReference>
<comment type="subcellular location">
    <subcellularLocation>
        <location evidence="1">Cell inner membrane</location>
        <topology evidence="1">Multi-pass membrane protein</topology>
    </subcellularLocation>
</comment>
<dbReference type="PANTHER" id="PTHR30161">
    <property type="entry name" value="FLAGELLAR EXPORT PROTEIN, MEMBRANE FLHA SUBUNIT-RELATED"/>
    <property type="match status" value="1"/>
</dbReference>
<evidence type="ECO:0000256" key="8">
    <source>
        <dbReference type="ARBA" id="ARBA00023136"/>
    </source>
</evidence>
<dbReference type="AlphaFoldDB" id="A0A5R9QF95"/>
<dbReference type="Proteomes" id="UP000306753">
    <property type="component" value="Unassembled WGS sequence"/>
</dbReference>
<keyword evidence="11" id="KW-1185">Reference proteome</keyword>
<dbReference type="PIRSF" id="PIRSF005419">
    <property type="entry name" value="FlhA"/>
    <property type="match status" value="1"/>
</dbReference>
<feature type="transmembrane region" description="Helical" evidence="9">
    <location>
        <begin position="75"/>
        <end position="95"/>
    </location>
</feature>
<evidence type="ECO:0000256" key="1">
    <source>
        <dbReference type="ARBA" id="ARBA00004429"/>
    </source>
</evidence>
<dbReference type="InterPro" id="IPR042194">
    <property type="entry name" value="FHIPEP_1"/>
</dbReference>
<dbReference type="NCBIfam" id="TIGR01399">
    <property type="entry name" value="hrcV"/>
    <property type="match status" value="1"/>
</dbReference>
<keyword evidence="5" id="KW-0997">Cell inner membrane</keyword>
<evidence type="ECO:0000256" key="6">
    <source>
        <dbReference type="ARBA" id="ARBA00022692"/>
    </source>
</evidence>
<name>A0A5R9QF95_9GAMM</name>
<dbReference type="InterPro" id="IPR042196">
    <property type="entry name" value="FHIPEP_4"/>
</dbReference>
<evidence type="ECO:0000256" key="4">
    <source>
        <dbReference type="ARBA" id="ARBA00022475"/>
    </source>
</evidence>
<keyword evidence="4" id="KW-1003">Cell membrane</keyword>
<gene>
    <name evidence="10" type="ORF">DN820_09800</name>
</gene>
<dbReference type="InterPro" id="IPR042193">
    <property type="entry name" value="FHIPEP_3"/>
</dbReference>
<keyword evidence="6 9" id="KW-0812">Transmembrane</keyword>
<feature type="transmembrane region" description="Helical" evidence="9">
    <location>
        <begin position="44"/>
        <end position="63"/>
    </location>
</feature>
<feature type="transmembrane region" description="Helical" evidence="9">
    <location>
        <begin position="107"/>
        <end position="133"/>
    </location>
</feature>
<dbReference type="EMBL" id="QLAG01000010">
    <property type="protein sequence ID" value="TLX63670.1"/>
    <property type="molecule type" value="Genomic_DNA"/>
</dbReference>